<dbReference type="PATRIC" id="fig|1262449.3.peg.1462"/>
<keyword evidence="5" id="KW-1185">Reference proteome</keyword>
<dbReference type="Pfam" id="PF01522">
    <property type="entry name" value="Polysacc_deac_1"/>
    <property type="match status" value="1"/>
</dbReference>
<evidence type="ECO:0000313" key="3">
    <source>
        <dbReference type="EMBL" id="KRU12306.1"/>
    </source>
</evidence>
<dbReference type="Proteomes" id="UP000030905">
    <property type="component" value="Chromosome"/>
</dbReference>
<evidence type="ECO:0000313" key="2">
    <source>
        <dbReference type="EMBL" id="AJA51687.1"/>
    </source>
</evidence>
<evidence type="ECO:0000259" key="1">
    <source>
        <dbReference type="PROSITE" id="PS51677"/>
    </source>
</evidence>
<name>A0A0H3J2M4_CLOPA</name>
<proteinExistence type="predicted"/>
<gene>
    <name evidence="2" type="ORF">CLPA_c16240</name>
    <name evidence="3" type="ORF">CP6013_01553</name>
</gene>
<dbReference type="GO" id="GO:0016810">
    <property type="term" value="F:hydrolase activity, acting on carbon-nitrogen (but not peptide) bonds"/>
    <property type="evidence" value="ECO:0007669"/>
    <property type="project" value="InterPro"/>
</dbReference>
<dbReference type="PROSITE" id="PS51677">
    <property type="entry name" value="NODB"/>
    <property type="match status" value="1"/>
</dbReference>
<dbReference type="PANTHER" id="PTHR10587:SF125">
    <property type="entry name" value="POLYSACCHARIDE DEACETYLASE YHEN-RELATED"/>
    <property type="match status" value="1"/>
</dbReference>
<dbReference type="KEGG" id="cpae:CPAST_c16240"/>
<reference evidence="3" key="2">
    <citation type="submission" date="2015-10" db="EMBL/GenBank/DDBJ databases">
        <title>Improved Draft Genome Sequence of Clostridium pasteurianum Strain ATCC 6013 (DSM 525) Using a Hybrid Next-Generation Sequencing Approach.</title>
        <authorList>
            <person name="Pyne M.E."/>
            <person name="Utturkar S.M."/>
            <person name="Brown S.D."/>
            <person name="Moo-Young M."/>
            <person name="Chung D.A."/>
            <person name="Chou P.C."/>
        </authorList>
    </citation>
    <scope>NUCLEOTIDE SEQUENCE</scope>
    <source>
        <strain evidence="3">ATCC 6013</strain>
    </source>
</reference>
<dbReference type="InterPro" id="IPR011330">
    <property type="entry name" value="Glyco_hydro/deAcase_b/a-brl"/>
</dbReference>
<feature type="domain" description="NodB homology" evidence="1">
    <location>
        <begin position="43"/>
        <end position="229"/>
    </location>
</feature>
<reference evidence="3 4" key="3">
    <citation type="journal article" name="Genome Announc.">
        <title>Improved Draft Genome Sequence of Clostridium pasteurianum Strain ATCC 6013 (DSM 525) Using a Hybrid Next-Generation Sequencing Approach.</title>
        <authorList>
            <person name="Pyne M.E."/>
            <person name="Utturkar S."/>
            <person name="Brown S.D."/>
            <person name="Moo-Young M."/>
            <person name="Chung D.A."/>
            <person name="Chou C.P."/>
        </authorList>
    </citation>
    <scope>NUCLEOTIDE SEQUENCE [LARGE SCALE GENOMIC DNA]</scope>
    <source>
        <strain evidence="3 4">ATCC 6013</strain>
    </source>
</reference>
<evidence type="ECO:0000313" key="4">
    <source>
        <dbReference type="Proteomes" id="UP000028042"/>
    </source>
</evidence>
<dbReference type="InterPro" id="IPR002509">
    <property type="entry name" value="NODB_dom"/>
</dbReference>
<dbReference type="GeneID" id="93073790"/>
<dbReference type="Proteomes" id="UP000028042">
    <property type="component" value="Unassembled WGS sequence"/>
</dbReference>
<dbReference type="Gene3D" id="3.20.20.370">
    <property type="entry name" value="Glycoside hydrolase/deacetylase"/>
    <property type="match status" value="1"/>
</dbReference>
<dbReference type="GO" id="GO:0005975">
    <property type="term" value="P:carbohydrate metabolic process"/>
    <property type="evidence" value="ECO:0007669"/>
    <property type="project" value="InterPro"/>
</dbReference>
<accession>A0A0H3J2M4</accession>
<dbReference type="KEGG" id="cpat:CLPA_c16240"/>
<dbReference type="EMBL" id="JPGY02000001">
    <property type="protein sequence ID" value="KRU12306.1"/>
    <property type="molecule type" value="Genomic_DNA"/>
</dbReference>
<dbReference type="SUPFAM" id="SSF88713">
    <property type="entry name" value="Glycoside hydrolase/deacetylase"/>
    <property type="match status" value="1"/>
</dbReference>
<dbReference type="CDD" id="cd10944">
    <property type="entry name" value="CE4_SmPgdA_like"/>
    <property type="match status" value="1"/>
</dbReference>
<dbReference type="PANTHER" id="PTHR10587">
    <property type="entry name" value="GLYCOSYL TRANSFERASE-RELATED"/>
    <property type="match status" value="1"/>
</dbReference>
<organism evidence="2 5">
    <name type="scientific">Clostridium pasteurianum DSM 525 = ATCC 6013</name>
    <dbReference type="NCBI Taxonomy" id="1262449"/>
    <lineage>
        <taxon>Bacteria</taxon>
        <taxon>Bacillati</taxon>
        <taxon>Bacillota</taxon>
        <taxon>Clostridia</taxon>
        <taxon>Eubacteriales</taxon>
        <taxon>Clostridiaceae</taxon>
        <taxon>Clostridium</taxon>
    </lineage>
</organism>
<sequence>MFKFKKYKFNLFFLISLLIIQSIYISIPKAKYMDSPDEISNKKIVYLTFDDGPTIITGKLLDTLKKYNVKATFFVVGKEIDEREDLLKRIYKEGHSIGLHTFSHNFKKIYKDEDTFLQEMLHTQNKIKEVTGINTNLIRFPGGSSKHLNTEMLEKLHKNNLKVYDWNVCIDDGVNPHLPVNQLVKKAKKCKLEDDKVIILMHCNSNNINTIKALPQIISYYRNNGYKIEPITNMTPEYHYKIKK</sequence>
<dbReference type="EMBL" id="CP009268">
    <property type="protein sequence ID" value="AJA51687.1"/>
    <property type="molecule type" value="Genomic_DNA"/>
</dbReference>
<evidence type="ECO:0000313" key="5">
    <source>
        <dbReference type="Proteomes" id="UP000030905"/>
    </source>
</evidence>
<dbReference type="InterPro" id="IPR050248">
    <property type="entry name" value="Polysacc_deacetylase_ArnD"/>
</dbReference>
<dbReference type="eggNOG" id="COG0726">
    <property type="taxonomic scope" value="Bacteria"/>
</dbReference>
<dbReference type="RefSeq" id="WP_003443474.1">
    <property type="nucleotide sequence ID" value="NZ_ANZB01000004.1"/>
</dbReference>
<dbReference type="AlphaFoldDB" id="A0A0H3J2M4"/>
<protein>
    <submittedName>
        <fullName evidence="2 3">Polysaccharide deacetylase</fullName>
    </submittedName>
</protein>
<reference evidence="2 5" key="1">
    <citation type="journal article" date="2015" name="Genome Announc.">
        <title>Complete Genome Sequence of the Nitrogen-Fixing and Solvent-Producing Clostridium pasteurianum DSM 525.</title>
        <authorList>
            <person name="Poehlein A."/>
            <person name="Grosse-Honebrink A."/>
            <person name="Zhang Y."/>
            <person name="Minton N.P."/>
            <person name="Daniel R."/>
        </authorList>
    </citation>
    <scope>NUCLEOTIDE SEQUENCE [LARGE SCALE GENOMIC DNA]</scope>
    <source>
        <strain evidence="2">DSM 525</strain>
        <strain evidence="5">DSM 525 / ATCC 6013</strain>
    </source>
</reference>